<protein>
    <submittedName>
        <fullName evidence="1">Uncharacterized protein</fullName>
    </submittedName>
</protein>
<proteinExistence type="predicted"/>
<dbReference type="AlphaFoldDB" id="A0A5J4KTS4"/>
<accession>A0A5J4KTS4</accession>
<sequence>MEEHTIDELRRLALPIDEISQMNLQQQIFAVVWVDISDRPDLAILASTEQGEESEALCTWWYAHPGKDTMQIGLRIEVQQPAHMIIQLAFKVSQYREELELLARHGKLWIVPGPPPIKVSGVVELDQRTFLTRVLDTNGQGLFVGLPEQLIQELRTQLAEWKRIK</sequence>
<evidence type="ECO:0000313" key="2">
    <source>
        <dbReference type="Proteomes" id="UP000326912"/>
    </source>
</evidence>
<organism evidence="1 2">
    <name type="scientific">Dictyobacter vulcani</name>
    <dbReference type="NCBI Taxonomy" id="2607529"/>
    <lineage>
        <taxon>Bacteria</taxon>
        <taxon>Bacillati</taxon>
        <taxon>Chloroflexota</taxon>
        <taxon>Ktedonobacteria</taxon>
        <taxon>Ktedonobacterales</taxon>
        <taxon>Dictyobacteraceae</taxon>
        <taxon>Dictyobacter</taxon>
    </lineage>
</organism>
<dbReference type="Proteomes" id="UP000326912">
    <property type="component" value="Unassembled WGS sequence"/>
</dbReference>
<comment type="caution">
    <text evidence="1">The sequence shown here is derived from an EMBL/GenBank/DDBJ whole genome shotgun (WGS) entry which is preliminary data.</text>
</comment>
<dbReference type="RefSeq" id="WP_151758301.1">
    <property type="nucleotide sequence ID" value="NZ_BKZW01000002.1"/>
</dbReference>
<evidence type="ECO:0000313" key="1">
    <source>
        <dbReference type="EMBL" id="GER90582.1"/>
    </source>
</evidence>
<reference evidence="1 2" key="1">
    <citation type="submission" date="2019-10" db="EMBL/GenBank/DDBJ databases">
        <title>Dictyobacter vulcani sp. nov., within the class Ktedonobacteria, isolated from soil of volcanic Mt. Zao.</title>
        <authorList>
            <person name="Zheng Y."/>
            <person name="Wang C.M."/>
            <person name="Sakai Y."/>
            <person name="Abe K."/>
            <person name="Yokota A."/>
            <person name="Yabe S."/>
        </authorList>
    </citation>
    <scope>NUCLEOTIDE SEQUENCE [LARGE SCALE GENOMIC DNA]</scope>
    <source>
        <strain evidence="1 2">W12</strain>
    </source>
</reference>
<gene>
    <name evidence="1" type="ORF">KDW_47440</name>
</gene>
<dbReference type="EMBL" id="BKZW01000002">
    <property type="protein sequence ID" value="GER90582.1"/>
    <property type="molecule type" value="Genomic_DNA"/>
</dbReference>
<keyword evidence="2" id="KW-1185">Reference proteome</keyword>
<name>A0A5J4KTS4_9CHLR</name>